<keyword evidence="8" id="KW-0945">Host-virus interaction</keyword>
<evidence type="ECO:0000256" key="4">
    <source>
        <dbReference type="ARBA" id="ARBA00022431"/>
    </source>
</evidence>
<dbReference type="GO" id="GO:0042025">
    <property type="term" value="C:host cell nucleus"/>
    <property type="evidence" value="ECO:0007669"/>
    <property type="project" value="UniProtKB-SubCell"/>
</dbReference>
<evidence type="ECO:0000256" key="13">
    <source>
        <dbReference type="ARBA" id="ARBA00023125"/>
    </source>
</evidence>
<dbReference type="GO" id="GO:0003677">
    <property type="term" value="F:DNA binding"/>
    <property type="evidence" value="ECO:0007669"/>
    <property type="project" value="UniProtKB-KW"/>
</dbReference>
<dbReference type="KEGG" id="vg:80544743"/>
<accession>A0AAX3BPA2</accession>
<evidence type="ECO:0000256" key="14">
    <source>
        <dbReference type="ARBA" id="ARBA00023296"/>
    </source>
</evidence>
<comment type="subunit">
    <text evidence="15">Homomultimer. Assembles in the nucleus, presumably in an immature form, then migrates to the cytoplasm once assembled as mature virion. Interacts with Rep; this interaction relocates Rep into the nucleus.</text>
</comment>
<organism evidence="16 17">
    <name type="scientific">Calfel virus LSF17_cyc102</name>
    <dbReference type="NCBI Taxonomy" id="2951256"/>
    <lineage>
        <taxon>Viruses</taxon>
        <taxon>Monodnaviria</taxon>
        <taxon>Shotokuvirae</taxon>
        <taxon>Cressdnaviricota</taxon>
        <taxon>Arfiviricetes</taxon>
        <taxon>Cirlivirales</taxon>
        <taxon>Circoviridae</taxon>
        <taxon>Cyclovirus</taxon>
        <taxon>Cyclovirus popoki</taxon>
    </lineage>
</organism>
<protein>
    <submittedName>
        <fullName evidence="16">Capsid protein</fullName>
    </submittedName>
</protein>
<keyword evidence="10" id="KW-1161">Viral attachment to host cell</keyword>
<evidence type="ECO:0000256" key="9">
    <source>
        <dbReference type="ARBA" id="ARBA00022595"/>
    </source>
</evidence>
<comment type="subcellular location">
    <subcellularLocation>
        <location evidence="1">Host nucleus</location>
    </subcellularLocation>
    <subcellularLocation>
        <location evidence="2">Virion</location>
    </subcellularLocation>
</comment>
<comment type="similarity">
    <text evidence="3">Belongs to the circoviridae capsid protein family.</text>
</comment>
<dbReference type="GO" id="GO:0075509">
    <property type="term" value="P:endocytosis involved in viral entry into host cell"/>
    <property type="evidence" value="ECO:0007669"/>
    <property type="project" value="UniProtKB-KW"/>
</dbReference>
<keyword evidence="4" id="KW-1140">T=1 icosahedral capsid protein</keyword>
<evidence type="ECO:0000256" key="11">
    <source>
        <dbReference type="ARBA" id="ARBA00022844"/>
    </source>
</evidence>
<evidence type="ECO:0000256" key="7">
    <source>
        <dbReference type="ARBA" id="ARBA00022562"/>
    </source>
</evidence>
<evidence type="ECO:0000256" key="15">
    <source>
        <dbReference type="ARBA" id="ARBA00046863"/>
    </source>
</evidence>
<evidence type="ECO:0000313" key="16">
    <source>
        <dbReference type="EMBL" id="UUG66198.1"/>
    </source>
</evidence>
<reference evidence="16 17" key="1">
    <citation type="submission" date="2022-05" db="EMBL/GenBank/DDBJ databases">
        <authorList>
            <person name="Cerna G."/>
            <person name="Serieys L."/>
            <person name="Riley S."/>
            <person name="Newkirk E."/>
            <person name="Squires J."/>
            <person name="Richet C."/>
            <person name="Kraberger S."/>
            <person name="Varsani A."/>
        </authorList>
    </citation>
    <scope>NUCLEOTIDE SEQUENCE [LARGE SCALE GENOMIC DNA]</scope>
    <source>
        <strain evidence="16">LSF17_cyc102</strain>
    </source>
</reference>
<dbReference type="Proteomes" id="UP001156988">
    <property type="component" value="Segment"/>
</dbReference>
<keyword evidence="13" id="KW-0238">DNA-binding</keyword>
<keyword evidence="9" id="KW-1162">Viral penetration into host cytoplasm</keyword>
<evidence type="ECO:0000313" key="17">
    <source>
        <dbReference type="Proteomes" id="UP001156988"/>
    </source>
</evidence>
<evidence type="ECO:0000256" key="10">
    <source>
        <dbReference type="ARBA" id="ARBA00022804"/>
    </source>
</evidence>
<dbReference type="GO" id="GO:0039615">
    <property type="term" value="C:T=1 icosahedral viral capsid"/>
    <property type="evidence" value="ECO:0007669"/>
    <property type="project" value="UniProtKB-KW"/>
</dbReference>
<evidence type="ECO:0000256" key="6">
    <source>
        <dbReference type="ARBA" id="ARBA00022561"/>
    </source>
</evidence>
<sequence length="225" mass="26655">MSRYSYLTTSRFRRYTRYRLKRFRRRYRRIRPLTRYRFRRRFRTSVLIRARLQVRFTPSSTDFSIQIAPSISSFRELNNFYNLYETYQFISLGVSCIPTANTSDVTLPSLTYVCAPFHKPLSDPNNIVPIANLISLDRARQYPGTRRSFRRYVPCVSMDVRSGDTSVPAVQRFRPIISPQVGFSGDKIPHYCALYSFNVPVNPITYTFTFYASVLFRNQKYLDFN</sequence>
<keyword evidence="12" id="KW-1164">Virus endocytosis by host</keyword>
<keyword evidence="11" id="KW-0946">Virion</keyword>
<proteinExistence type="inferred from homology"/>
<dbReference type="Gene3D" id="2.60.120.950">
    <property type="entry name" value="Circovirus capsid protein"/>
    <property type="match status" value="1"/>
</dbReference>
<keyword evidence="17" id="KW-1185">Reference proteome</keyword>
<evidence type="ECO:0000256" key="12">
    <source>
        <dbReference type="ARBA" id="ARBA00022890"/>
    </source>
</evidence>
<keyword evidence="7" id="KW-1048">Host nucleus</keyword>
<evidence type="ECO:0000256" key="1">
    <source>
        <dbReference type="ARBA" id="ARBA00004147"/>
    </source>
</evidence>
<evidence type="ECO:0000256" key="8">
    <source>
        <dbReference type="ARBA" id="ARBA00022581"/>
    </source>
</evidence>
<dbReference type="InterPro" id="IPR003383">
    <property type="entry name" value="Circovirus_capsid"/>
</dbReference>
<dbReference type="GO" id="GO:0075732">
    <property type="term" value="P:viral penetration into host nucleus"/>
    <property type="evidence" value="ECO:0007669"/>
    <property type="project" value="UniProtKB-KW"/>
</dbReference>
<dbReference type="Pfam" id="PF02443">
    <property type="entry name" value="Circo_capsid"/>
    <property type="match status" value="1"/>
</dbReference>
<keyword evidence="14" id="KW-1160">Virus entry into host cell</keyword>
<dbReference type="GO" id="GO:0019062">
    <property type="term" value="P:virion attachment to host cell"/>
    <property type="evidence" value="ECO:0007669"/>
    <property type="project" value="UniProtKB-KW"/>
</dbReference>
<dbReference type="GeneID" id="80544743"/>
<evidence type="ECO:0000256" key="2">
    <source>
        <dbReference type="ARBA" id="ARBA00004328"/>
    </source>
</evidence>
<dbReference type="EMBL" id="ON596192">
    <property type="protein sequence ID" value="UUG66198.1"/>
    <property type="molecule type" value="Genomic_DNA"/>
</dbReference>
<evidence type="ECO:0000256" key="5">
    <source>
        <dbReference type="ARBA" id="ARBA00022524"/>
    </source>
</evidence>
<evidence type="ECO:0000256" key="3">
    <source>
        <dbReference type="ARBA" id="ARBA00010301"/>
    </source>
</evidence>
<dbReference type="GO" id="GO:0019069">
    <property type="term" value="P:viral capsid assembly"/>
    <property type="evidence" value="ECO:0007669"/>
    <property type="project" value="InterPro"/>
</dbReference>
<dbReference type="GO" id="GO:0043657">
    <property type="term" value="C:host cell"/>
    <property type="evidence" value="ECO:0007669"/>
    <property type="project" value="GOC"/>
</dbReference>
<dbReference type="InterPro" id="IPR038652">
    <property type="entry name" value="Circovirus_capsid_sf"/>
</dbReference>
<dbReference type="RefSeq" id="YP_010805788.1">
    <property type="nucleotide sequence ID" value="NC_077206.1"/>
</dbReference>
<keyword evidence="5" id="KW-1163">Viral penetration into host nucleus</keyword>
<name>A0AAX3BPA2_9CIRC</name>
<keyword evidence="6" id="KW-0167">Capsid protein</keyword>